<dbReference type="SUPFAM" id="SSF48726">
    <property type="entry name" value="Immunoglobulin"/>
    <property type="match status" value="1"/>
</dbReference>
<evidence type="ECO:0000313" key="8">
    <source>
        <dbReference type="Proteomes" id="UP000386466"/>
    </source>
</evidence>
<dbReference type="PANTHER" id="PTHR19367:SF43">
    <property type="entry name" value="T CELL RECEPTOR ALPHA VARIABLE 6-4-RELATED"/>
    <property type="match status" value="1"/>
</dbReference>
<dbReference type="InterPro" id="IPR007110">
    <property type="entry name" value="Ig-like_dom"/>
</dbReference>
<dbReference type="Pfam" id="PF07686">
    <property type="entry name" value="V-set"/>
    <property type="match status" value="1"/>
</dbReference>
<reference evidence="7 8" key="1">
    <citation type="submission" date="2019-01" db="EMBL/GenBank/DDBJ databases">
        <authorList>
            <person name="Alioto T."/>
            <person name="Alioto T."/>
        </authorList>
    </citation>
    <scope>NUCLEOTIDE SEQUENCE [LARGE SCALE GENOMIC DNA]</scope>
</reference>
<evidence type="ECO:0000259" key="6">
    <source>
        <dbReference type="PROSITE" id="PS50835"/>
    </source>
</evidence>
<evidence type="ECO:0000256" key="4">
    <source>
        <dbReference type="ARBA" id="ARBA00023319"/>
    </source>
</evidence>
<keyword evidence="5" id="KW-1279">T cell receptor</keyword>
<dbReference type="CDD" id="cd04983">
    <property type="entry name" value="IgV_TCR_alpha"/>
    <property type="match status" value="1"/>
</dbReference>
<keyword evidence="3" id="KW-0675">Receptor</keyword>
<dbReference type="AlphaFoldDB" id="A0A485P1M1"/>
<organism evidence="7 8">
    <name type="scientific">Lynx pardinus</name>
    <name type="common">Iberian lynx</name>
    <name type="synonym">Felis pardina</name>
    <dbReference type="NCBI Taxonomy" id="191816"/>
    <lineage>
        <taxon>Eukaryota</taxon>
        <taxon>Metazoa</taxon>
        <taxon>Chordata</taxon>
        <taxon>Craniata</taxon>
        <taxon>Vertebrata</taxon>
        <taxon>Euteleostomi</taxon>
        <taxon>Mammalia</taxon>
        <taxon>Eutheria</taxon>
        <taxon>Laurasiatheria</taxon>
        <taxon>Carnivora</taxon>
        <taxon>Feliformia</taxon>
        <taxon>Felidae</taxon>
        <taxon>Felinae</taxon>
        <taxon>Lynx</taxon>
    </lineage>
</organism>
<dbReference type="PANTHER" id="PTHR19367">
    <property type="entry name" value="T-CELL RECEPTOR ALPHA CHAIN V REGION"/>
    <property type="match status" value="1"/>
</dbReference>
<gene>
    <name evidence="7" type="ORF">LYPA_23C006859</name>
</gene>
<evidence type="ECO:0000256" key="3">
    <source>
        <dbReference type="ARBA" id="ARBA00023170"/>
    </source>
</evidence>
<name>A0A485P1M1_LYNPA</name>
<dbReference type="InterPro" id="IPR013783">
    <property type="entry name" value="Ig-like_fold"/>
</dbReference>
<dbReference type="GO" id="GO:0002250">
    <property type="term" value="P:adaptive immune response"/>
    <property type="evidence" value="ECO:0007669"/>
    <property type="project" value="UniProtKB-KW"/>
</dbReference>
<dbReference type="InterPro" id="IPR051287">
    <property type="entry name" value="TCR_variable_region"/>
</dbReference>
<sequence length="146" mass="15805">MLLPATNEAHYLRDTLKMNSSPGFVTVVLLMLGQTHGDSVTQMEGPVTLSEGESLTINCTYSTAVSPNLFWYVQYPGEGPQLLLKAFRDKEKGSHKGFEATYDGKSKSFHLEKASKSSVQASDSAVYYCALTDTVTGTAGGAERKL</sequence>
<protein>
    <recommendedName>
        <fullName evidence="6">Ig-like domain-containing protein</fullName>
    </recommendedName>
</protein>
<keyword evidence="4" id="KW-0393">Immunoglobulin domain</keyword>
<dbReference type="GO" id="GO:0042101">
    <property type="term" value="C:T cell receptor complex"/>
    <property type="evidence" value="ECO:0007669"/>
    <property type="project" value="UniProtKB-KW"/>
</dbReference>
<keyword evidence="2" id="KW-1064">Adaptive immunity</keyword>
<evidence type="ECO:0000313" key="7">
    <source>
        <dbReference type="EMBL" id="VFV40025.1"/>
    </source>
</evidence>
<dbReference type="SMART" id="SM00406">
    <property type="entry name" value="IGv"/>
    <property type="match status" value="1"/>
</dbReference>
<evidence type="ECO:0000256" key="5">
    <source>
        <dbReference type="ARBA" id="ARBA00043266"/>
    </source>
</evidence>
<dbReference type="SMART" id="SM00409">
    <property type="entry name" value="IG"/>
    <property type="match status" value="1"/>
</dbReference>
<evidence type="ECO:0000256" key="1">
    <source>
        <dbReference type="ARBA" id="ARBA00022729"/>
    </source>
</evidence>
<dbReference type="Gene3D" id="2.60.40.10">
    <property type="entry name" value="Immunoglobulins"/>
    <property type="match status" value="1"/>
</dbReference>
<dbReference type="PROSITE" id="PS50835">
    <property type="entry name" value="IG_LIKE"/>
    <property type="match status" value="1"/>
</dbReference>
<dbReference type="InterPro" id="IPR003599">
    <property type="entry name" value="Ig_sub"/>
</dbReference>
<feature type="domain" description="Ig-like" evidence="6">
    <location>
        <begin position="22"/>
        <end position="146"/>
    </location>
</feature>
<evidence type="ECO:0000256" key="2">
    <source>
        <dbReference type="ARBA" id="ARBA00023130"/>
    </source>
</evidence>
<keyword evidence="8" id="KW-1185">Reference proteome</keyword>
<dbReference type="InterPro" id="IPR036179">
    <property type="entry name" value="Ig-like_dom_sf"/>
</dbReference>
<accession>A0A485P1M1</accession>
<keyword evidence="1" id="KW-0732">Signal</keyword>
<dbReference type="EMBL" id="CAAGRJ010028234">
    <property type="protein sequence ID" value="VFV40025.1"/>
    <property type="molecule type" value="Genomic_DNA"/>
</dbReference>
<dbReference type="InterPro" id="IPR013106">
    <property type="entry name" value="Ig_V-set"/>
</dbReference>
<keyword evidence="5" id="KW-0391">Immunity</keyword>
<dbReference type="Proteomes" id="UP000386466">
    <property type="component" value="Unassembled WGS sequence"/>
</dbReference>
<proteinExistence type="predicted"/>